<gene>
    <name evidence="1" type="ORF">F1654_10335</name>
</gene>
<proteinExistence type="predicted"/>
<dbReference type="Proteomes" id="UP000325122">
    <property type="component" value="Unassembled WGS sequence"/>
</dbReference>
<dbReference type="AlphaFoldDB" id="A0A5M6ZEI6"/>
<accession>A0A5M6ZEI6</accession>
<organism evidence="1 2">
    <name type="scientific">Alkalicaulis satelles</name>
    <dbReference type="NCBI Taxonomy" id="2609175"/>
    <lineage>
        <taxon>Bacteria</taxon>
        <taxon>Pseudomonadati</taxon>
        <taxon>Pseudomonadota</taxon>
        <taxon>Alphaproteobacteria</taxon>
        <taxon>Maricaulales</taxon>
        <taxon>Maricaulaceae</taxon>
        <taxon>Alkalicaulis</taxon>
    </lineage>
</organism>
<name>A0A5M6ZEI6_9PROT</name>
<evidence type="ECO:0000313" key="2">
    <source>
        <dbReference type="Proteomes" id="UP000325122"/>
    </source>
</evidence>
<evidence type="ECO:0000313" key="1">
    <source>
        <dbReference type="EMBL" id="KAA5802227.1"/>
    </source>
</evidence>
<comment type="caution">
    <text evidence="1">The sequence shown here is derived from an EMBL/GenBank/DDBJ whole genome shotgun (WGS) entry which is preliminary data.</text>
</comment>
<dbReference type="RefSeq" id="WP_150023478.1">
    <property type="nucleotide sequence ID" value="NZ_VWOJ01000003.1"/>
</dbReference>
<keyword evidence="2" id="KW-1185">Reference proteome</keyword>
<protein>
    <submittedName>
        <fullName evidence="1">Uncharacterized protein</fullName>
    </submittedName>
</protein>
<sequence>MAYFRYAALVHYKIRPDGNDIDAEETMAGEYQMATGVSDREAKAAAHAIVERRANLRCQTDGYNYYSIMDLKVARVTVLASLAALGHRIKNAIIRY</sequence>
<reference evidence="1 2" key="1">
    <citation type="submission" date="2019-09" db="EMBL/GenBank/DDBJ databases">
        <authorList>
            <person name="Kevbrin V."/>
            <person name="Grouzdev D.S."/>
        </authorList>
    </citation>
    <scope>NUCLEOTIDE SEQUENCE [LARGE SCALE GENOMIC DNA]</scope>
    <source>
        <strain evidence="1 2">G-192</strain>
    </source>
</reference>
<dbReference type="EMBL" id="VWOJ01000003">
    <property type="protein sequence ID" value="KAA5802227.1"/>
    <property type="molecule type" value="Genomic_DNA"/>
</dbReference>